<evidence type="ECO:0000256" key="2">
    <source>
        <dbReference type="ARBA" id="ARBA00022840"/>
    </source>
</evidence>
<dbReference type="Pfam" id="PF01656">
    <property type="entry name" value="CbiA"/>
    <property type="match status" value="1"/>
</dbReference>
<keyword evidence="1" id="KW-0547">Nucleotide-binding</keyword>
<reference evidence="4 5" key="1">
    <citation type="submission" date="2019-08" db="EMBL/GenBank/DDBJ databases">
        <title>Genomic characterization of a novel candidate phylum (ARYD3) from a high temperature, high salinity tertiary oil reservoir in north central Oklahoma, USA.</title>
        <authorList>
            <person name="Youssef N.H."/>
            <person name="Yadav A."/>
            <person name="Elshahed M.S."/>
        </authorList>
    </citation>
    <scope>NUCLEOTIDE SEQUENCE [LARGE SCALE GENOMIC DNA]</scope>
    <source>
        <strain evidence="4">ARYD1</strain>
    </source>
</reference>
<comment type="caution">
    <text evidence="4">The sequence shown here is derived from an EMBL/GenBank/DDBJ whole genome shotgun (WGS) entry which is preliminary data.</text>
</comment>
<accession>A0A5D0MLA0</accession>
<dbReference type="Gene3D" id="3.40.50.300">
    <property type="entry name" value="P-loop containing nucleotide triphosphate hydrolases"/>
    <property type="match status" value="1"/>
</dbReference>
<dbReference type="SUPFAM" id="SSF52540">
    <property type="entry name" value="P-loop containing nucleoside triphosphate hydrolases"/>
    <property type="match status" value="1"/>
</dbReference>
<dbReference type="FunFam" id="3.40.50.300:FF:001573">
    <property type="entry name" value="Carbon monoxide dehydrogenase accessory protein CooC"/>
    <property type="match status" value="1"/>
</dbReference>
<feature type="domain" description="CobQ/CobB/MinD/ParA nucleotide binding" evidence="3">
    <location>
        <begin position="8"/>
        <end position="214"/>
    </location>
</feature>
<gene>
    <name evidence="4" type="ORF">FXF49_10150</name>
</gene>
<sequence length="278" mass="30658">MSNKGVKTVVTGKGGVGKSTITSLLSMALANSGYSVLALDADPQMNLPYTLGVSYEKIKEIVPLNSADDYIEEKTGARPGKSWGAFFKLNPDVGDVIERFGLKVNSNLGVLVMGTVKKAAAGCLCPENALLDKVVRHISLMKDQYIVMDTQAGVEHFGRAIADGFDKCFIVADPSFNALDVAKHTQKLAKDLGIKEIYLVLNKFKEKHIQKLEETSQFLGLDLERDFDYIIKIPHLEEIENEELDIAKLMQLKEIQEPLAELKDKVTNDLVESREGSI</sequence>
<dbReference type="GO" id="GO:0016887">
    <property type="term" value="F:ATP hydrolysis activity"/>
    <property type="evidence" value="ECO:0007669"/>
    <property type="project" value="TreeGrafter"/>
</dbReference>
<dbReference type="PIRSF" id="PIRSF005647">
    <property type="entry name" value="CooC"/>
    <property type="match status" value="1"/>
</dbReference>
<dbReference type="PANTHER" id="PTHR43384:SF6">
    <property type="entry name" value="SEPTUM SITE-DETERMINING PROTEIN MIND HOMOLOG, CHLOROPLASTIC"/>
    <property type="match status" value="1"/>
</dbReference>
<dbReference type="AlphaFoldDB" id="A0A5D0MLA0"/>
<dbReference type="RefSeq" id="WP_303701778.1">
    <property type="nucleotide sequence ID" value="NZ_VSIV01000283.1"/>
</dbReference>
<dbReference type="InterPro" id="IPR002586">
    <property type="entry name" value="CobQ/CobB/MinD/ParA_Nub-bd_dom"/>
</dbReference>
<evidence type="ECO:0000313" key="4">
    <source>
        <dbReference type="EMBL" id="TYB32705.1"/>
    </source>
</evidence>
<proteinExistence type="predicted"/>
<dbReference type="Proteomes" id="UP000323337">
    <property type="component" value="Unassembled WGS sequence"/>
</dbReference>
<dbReference type="GO" id="GO:0005524">
    <property type="term" value="F:ATP binding"/>
    <property type="evidence" value="ECO:0007669"/>
    <property type="project" value="UniProtKB-KW"/>
</dbReference>
<keyword evidence="2" id="KW-0067">ATP-binding</keyword>
<dbReference type="GO" id="GO:0051782">
    <property type="term" value="P:negative regulation of cell division"/>
    <property type="evidence" value="ECO:0007669"/>
    <property type="project" value="TreeGrafter"/>
</dbReference>
<dbReference type="GO" id="GO:0005829">
    <property type="term" value="C:cytosol"/>
    <property type="evidence" value="ECO:0007669"/>
    <property type="project" value="TreeGrafter"/>
</dbReference>
<dbReference type="InterPro" id="IPR050625">
    <property type="entry name" value="ParA/MinD_ATPase"/>
</dbReference>
<dbReference type="InterPro" id="IPR027417">
    <property type="entry name" value="P-loop_NTPase"/>
</dbReference>
<evidence type="ECO:0000313" key="5">
    <source>
        <dbReference type="Proteomes" id="UP000323337"/>
    </source>
</evidence>
<protein>
    <submittedName>
        <fullName evidence="4">AAA family ATPase</fullName>
    </submittedName>
</protein>
<dbReference type="PANTHER" id="PTHR43384">
    <property type="entry name" value="SEPTUM SITE-DETERMINING PROTEIN MIND HOMOLOG, CHLOROPLASTIC-RELATED"/>
    <property type="match status" value="1"/>
</dbReference>
<name>A0A5D0MLA0_FLESI</name>
<organism evidence="4 5">
    <name type="scientific">Flexistipes sinusarabici</name>
    <dbReference type="NCBI Taxonomy" id="2352"/>
    <lineage>
        <taxon>Bacteria</taxon>
        <taxon>Pseudomonadati</taxon>
        <taxon>Deferribacterota</taxon>
        <taxon>Deferribacteres</taxon>
        <taxon>Deferribacterales</taxon>
        <taxon>Flexistipitaceae</taxon>
        <taxon>Flexistipes</taxon>
    </lineage>
</organism>
<dbReference type="GO" id="GO:0009898">
    <property type="term" value="C:cytoplasmic side of plasma membrane"/>
    <property type="evidence" value="ECO:0007669"/>
    <property type="project" value="TreeGrafter"/>
</dbReference>
<dbReference type="EMBL" id="VSIV01000283">
    <property type="protein sequence ID" value="TYB32705.1"/>
    <property type="molecule type" value="Genomic_DNA"/>
</dbReference>
<evidence type="ECO:0000259" key="3">
    <source>
        <dbReference type="Pfam" id="PF01656"/>
    </source>
</evidence>
<evidence type="ECO:0000256" key="1">
    <source>
        <dbReference type="ARBA" id="ARBA00022741"/>
    </source>
</evidence>
<dbReference type="InterPro" id="IPR014433">
    <property type="entry name" value="CooC"/>
</dbReference>